<keyword evidence="4 12" id="KW-0812">Transmembrane</keyword>
<dbReference type="InterPro" id="IPR050818">
    <property type="entry name" value="KCNH_animal-type"/>
</dbReference>
<protein>
    <recommendedName>
        <fullName evidence="13">Cyclic nucleotide-binding domain-containing protein</fullName>
    </recommendedName>
</protein>
<dbReference type="GO" id="GO:0042391">
    <property type="term" value="P:regulation of membrane potential"/>
    <property type="evidence" value="ECO:0007669"/>
    <property type="project" value="TreeGrafter"/>
</dbReference>
<dbReference type="PRINTS" id="PR01463">
    <property type="entry name" value="EAGCHANLFMLY"/>
</dbReference>
<dbReference type="InterPro" id="IPR003938">
    <property type="entry name" value="K_chnl_volt-dep_EAG/ELK/ERG"/>
</dbReference>
<feature type="domain" description="Cyclic nucleotide-binding" evidence="13">
    <location>
        <begin position="1783"/>
        <end position="1884"/>
    </location>
</feature>
<evidence type="ECO:0000313" key="14">
    <source>
        <dbReference type="EMBL" id="KAL0280251.1"/>
    </source>
</evidence>
<evidence type="ECO:0000256" key="10">
    <source>
        <dbReference type="ARBA" id="ARBA00023136"/>
    </source>
</evidence>
<feature type="transmembrane region" description="Helical" evidence="12">
    <location>
        <begin position="1470"/>
        <end position="1491"/>
    </location>
</feature>
<dbReference type="EMBL" id="JARGDH010000001">
    <property type="protein sequence ID" value="KAL0280251.1"/>
    <property type="molecule type" value="Genomic_DNA"/>
</dbReference>
<keyword evidence="5" id="KW-0631">Potassium channel</keyword>
<keyword evidence="3" id="KW-0633">Potassium transport</keyword>
<organism evidence="14">
    <name type="scientific">Menopon gallinae</name>
    <name type="common">poultry shaft louse</name>
    <dbReference type="NCBI Taxonomy" id="328185"/>
    <lineage>
        <taxon>Eukaryota</taxon>
        <taxon>Metazoa</taxon>
        <taxon>Ecdysozoa</taxon>
        <taxon>Arthropoda</taxon>
        <taxon>Hexapoda</taxon>
        <taxon>Insecta</taxon>
        <taxon>Pterygota</taxon>
        <taxon>Neoptera</taxon>
        <taxon>Paraneoptera</taxon>
        <taxon>Psocodea</taxon>
        <taxon>Troctomorpha</taxon>
        <taxon>Phthiraptera</taxon>
        <taxon>Amblycera</taxon>
        <taxon>Menoponidae</taxon>
        <taxon>Menopon</taxon>
    </lineage>
</organism>
<name>A0AAW2IEF7_9NEOP</name>
<dbReference type="GO" id="GO:0005886">
    <property type="term" value="C:plasma membrane"/>
    <property type="evidence" value="ECO:0007669"/>
    <property type="project" value="TreeGrafter"/>
</dbReference>
<evidence type="ECO:0000256" key="7">
    <source>
        <dbReference type="ARBA" id="ARBA00022958"/>
    </source>
</evidence>
<dbReference type="Gene3D" id="1.10.287.630">
    <property type="entry name" value="Helix hairpin bin"/>
    <property type="match status" value="1"/>
</dbReference>
<feature type="transmembrane region" description="Helical" evidence="12">
    <location>
        <begin position="1207"/>
        <end position="1230"/>
    </location>
</feature>
<feature type="transmembrane region" description="Helical" evidence="12">
    <location>
        <begin position="1650"/>
        <end position="1668"/>
    </location>
</feature>
<keyword evidence="9" id="KW-0406">Ion transport</keyword>
<feature type="transmembrane region" description="Helical" evidence="12">
    <location>
        <begin position="604"/>
        <end position="624"/>
    </location>
</feature>
<keyword evidence="11" id="KW-0407">Ion channel</keyword>
<dbReference type="PANTHER" id="PTHR10217">
    <property type="entry name" value="VOLTAGE AND LIGAND GATED POTASSIUM CHANNEL"/>
    <property type="match status" value="1"/>
</dbReference>
<feature type="transmembrane region" description="Helical" evidence="12">
    <location>
        <begin position="650"/>
        <end position="671"/>
    </location>
</feature>
<feature type="transmembrane region" description="Helical" evidence="12">
    <location>
        <begin position="156"/>
        <end position="177"/>
    </location>
</feature>
<feature type="transmembrane region" description="Helical" evidence="12">
    <location>
        <begin position="52"/>
        <end position="78"/>
    </location>
</feature>
<keyword evidence="8 12" id="KW-1133">Transmembrane helix</keyword>
<comment type="caution">
    <text evidence="14">The sequence shown here is derived from an EMBL/GenBank/DDBJ whole genome shotgun (WGS) entry which is preliminary data.</text>
</comment>
<keyword evidence="7" id="KW-0630">Potassium</keyword>
<sequence>MRFILSSGLVIGHSAMDIFRIHWHRNQGDLTERSNALSRLLWRSREYKPRHLIFLVVDGLSLAPLEFITFFLPMPIMVSQSLHLFPIMRIYRIVFIFAETGLEFSLFTNVVKILWKFFALAIVISHSMSCLLYMMQDGKSTSISLATENIKYDEDSAWECYLVCLYYVLTTFTNVGFGDILPRTDYERIFSLILAMMGFALINGYLIGALSSVLLEQARRLTNLRLRLKLIEAELEERKVPTNINRKIMRFYYALWVTRKGAGSTNPMLEELPSAMSSEVYYDIFLTALSTTLLFRSCDEYSQRAICRVMEIKLYMAGDVILKRSEMNSKMFFIRKGTIQIMSYQDDETEIMTFGAGTVFGQCALLLSLPAKSEVHAATFCEIHTLGRRDLFYTLIDYPDAKEIVINVHKNLILNMLADKFRENKEKEAGNILTSSSFYKPPSEASKIARDDVCLVTTFPYIFMPDTLFMRAWNILQVIIISMVTFYYPYCAAYERRYPFEIESLIVMVDIIYVLDIYLTFFTAVNKENILLSTGRQIARERLRHPNIYLDTVSTLPLHYLLPHDSRHKPVILCLRIIKMYKIPLLFGQAEYNLYWTVISLLRIVKYVIYFLVGCYAVGVLYYMQACYSETCNPSSWYAKRILARMHGPVFMSLYFAVMVISGTGLGDFTVGNTKDIVWVLNFYFPAVLLLCYIISEYSAHLSLAREQRFNFTELSERVNSFLTSNKMLPSERMRVRQYLNLQWEKNMGYEFTYGHELFYDTPAHLYSEINLQSRCKGIQDMVLFKGLGENIISTILKSSFRRTLPPHEVVIYAGEMCSTLLIVEEGYCEVTYGRDVSIKRIIGPGANISTVELFLGLTAMCHVRTLTHCVIVKVKKSDIRRALILNPVAARELELAIHEFKEFPIAHVFRKARPIRLHLSVRSSVQHSLFRFRYYQKQSGNKELREPYLKLGICQCIRFVLRSTTVLPYGKLLKKWEVSRCIFAFFSAVLFPPLPYLQLEHTFLYWIGWFLDVTAWFDLYFRIHVSYYNNRNILVTHPLWTCGHYVKGSFAVDFICCFPFDRILYRRVFDSNGETTASEISIDILRILRVGQIHRIPATLTRLGQDFLSTPSVLLVTIMHTGFIIVYVTLFTSVLILYTTNFMLKADGSYRMIFYDSDYGEQIRAHFSIYGFTEQPSTLYILNVYWVGLTSFSVGFGDFQVPTHGLMMFIIIVIVISYLYFNYVTIAIASHFSSINLNLTLYQKRLNHLIKFLKSENIEPLLKQHIINHFELIWKKSRGMETDLVFANFNLALKDDVMLHLYEETLRGVTAFSHLDPSFFRILSSRLKEAFFQTGASVFKKGDIISNIYIIHQGEVTMVGDLEEQTAILWRSKMFGHLEYFERAISNVSAVATKNLHILMIPTIELYQLLESVHAKIGQTRETTGNEALPDQTRLLADENPEDDSKMNGEVAAGRRTRFIQTSHKFSEIINILYLALAFISVNLVTYHLAFQSHHFVVIGISIPIELLYILKIYIGFHTGYIDDSGEFVNDLKTIRKRYLRLTGFYKDFITIIPFEIFALADDRDDRVFTACWLRMTKLLRIYDIWLFFSSKADTLNVNMVLLKLVSMSMSTAIMYHQCACFWYMVLCPRAHCPTSVTFRKLRAVKCQSAYLCCLYFVNLILTATGFGDITPSTGAEMMYVLGLSYVARIYAATFIGQMVSTVQKSLYARTNYTFRTETLKGFLIANDVSTSVKRTILNYANDLWSNEKGYQIPELLMNAPKYIISEIKIAAYGAHINDNPLFQKCDPLFKKHLINELRRTVYYTGNIIVHEGEVNGTAYFIHCGQVGFRTYNKTQGTRIYVVEKFFGMAQGIRRRQPHYHTFFARSICVILTLTVDDWEYLVDFFPKDILLLYREVDKLKKIQDKRTL</sequence>
<gene>
    <name evidence="14" type="ORF">PYX00_001599</name>
</gene>
<dbReference type="InterPro" id="IPR018490">
    <property type="entry name" value="cNMP-bd_dom_sf"/>
</dbReference>
<dbReference type="InterPro" id="IPR000595">
    <property type="entry name" value="cNMP-bd_dom"/>
</dbReference>
<dbReference type="PANTHER" id="PTHR10217:SF548">
    <property type="entry name" value="GH12235P"/>
    <property type="match status" value="1"/>
</dbReference>
<dbReference type="PROSITE" id="PS50042">
    <property type="entry name" value="CNMP_BINDING_3"/>
    <property type="match status" value="4"/>
</dbReference>
<dbReference type="Gene3D" id="1.10.287.70">
    <property type="match status" value="4"/>
</dbReference>
<dbReference type="Pfam" id="PF00520">
    <property type="entry name" value="Ion_trans"/>
    <property type="match status" value="1"/>
</dbReference>
<evidence type="ECO:0000256" key="2">
    <source>
        <dbReference type="ARBA" id="ARBA00022448"/>
    </source>
</evidence>
<feature type="transmembrane region" description="Helical" evidence="12">
    <location>
        <begin position="472"/>
        <end position="490"/>
    </location>
</feature>
<comment type="subcellular location">
    <subcellularLocation>
        <location evidence="1">Membrane</location>
        <topology evidence="1">Multi-pass membrane protein</topology>
    </subcellularLocation>
</comment>
<keyword evidence="6" id="KW-0851">Voltage-gated channel</keyword>
<dbReference type="Pfam" id="PF00027">
    <property type="entry name" value="cNMP_binding"/>
    <property type="match status" value="3"/>
</dbReference>
<evidence type="ECO:0000256" key="5">
    <source>
        <dbReference type="ARBA" id="ARBA00022826"/>
    </source>
</evidence>
<evidence type="ECO:0000259" key="13">
    <source>
        <dbReference type="PROSITE" id="PS50042"/>
    </source>
</evidence>
<feature type="domain" description="Cyclic nucleotide-binding" evidence="13">
    <location>
        <begin position="294"/>
        <end position="391"/>
    </location>
</feature>
<dbReference type="SUPFAM" id="SSF81324">
    <property type="entry name" value="Voltage-gated potassium channels"/>
    <property type="match status" value="4"/>
</dbReference>
<feature type="transmembrane region" description="Helical" evidence="12">
    <location>
        <begin position="1497"/>
        <end position="1516"/>
    </location>
</feature>
<dbReference type="GO" id="GO:0034702">
    <property type="term" value="C:monoatomic ion channel complex"/>
    <property type="evidence" value="ECO:0007669"/>
    <property type="project" value="UniProtKB-KW"/>
</dbReference>
<proteinExistence type="predicted"/>
<dbReference type="InterPro" id="IPR014710">
    <property type="entry name" value="RmlC-like_jellyroll"/>
</dbReference>
<feature type="transmembrane region" description="Helical" evidence="12">
    <location>
        <begin position="113"/>
        <end position="135"/>
    </location>
</feature>
<evidence type="ECO:0000256" key="6">
    <source>
        <dbReference type="ARBA" id="ARBA00022882"/>
    </source>
</evidence>
<feature type="transmembrane region" description="Helical" evidence="12">
    <location>
        <begin position="502"/>
        <end position="525"/>
    </location>
</feature>
<dbReference type="Gene3D" id="2.60.120.10">
    <property type="entry name" value="Jelly Rolls"/>
    <property type="match status" value="4"/>
</dbReference>
<dbReference type="SMART" id="SM00100">
    <property type="entry name" value="cNMP"/>
    <property type="match status" value="4"/>
</dbReference>
<evidence type="ECO:0000256" key="12">
    <source>
        <dbReference type="SAM" id="Phobius"/>
    </source>
</evidence>
<dbReference type="Pfam" id="PF07885">
    <property type="entry name" value="Ion_trans_2"/>
    <property type="match status" value="1"/>
</dbReference>
<dbReference type="CDD" id="cd00038">
    <property type="entry name" value="CAP_ED"/>
    <property type="match status" value="4"/>
</dbReference>
<feature type="transmembrane region" description="Helical" evidence="12">
    <location>
        <begin position="677"/>
        <end position="696"/>
    </location>
</feature>
<feature type="domain" description="Cyclic nucleotide-binding" evidence="13">
    <location>
        <begin position="784"/>
        <end position="884"/>
    </location>
</feature>
<dbReference type="InterPro" id="IPR005821">
    <property type="entry name" value="Ion_trans_dom"/>
</dbReference>
<keyword evidence="2" id="KW-0813">Transport</keyword>
<evidence type="ECO:0000256" key="11">
    <source>
        <dbReference type="ARBA" id="ARBA00023303"/>
    </source>
</evidence>
<evidence type="ECO:0000256" key="9">
    <source>
        <dbReference type="ARBA" id="ARBA00023065"/>
    </source>
</evidence>
<accession>A0AAW2IEF7</accession>
<dbReference type="GO" id="GO:0005242">
    <property type="term" value="F:inward rectifier potassium channel activity"/>
    <property type="evidence" value="ECO:0007669"/>
    <property type="project" value="TreeGrafter"/>
</dbReference>
<dbReference type="SUPFAM" id="SSF51206">
    <property type="entry name" value="cAMP-binding domain-like"/>
    <property type="match status" value="4"/>
</dbReference>
<evidence type="ECO:0000256" key="3">
    <source>
        <dbReference type="ARBA" id="ARBA00022538"/>
    </source>
</evidence>
<evidence type="ECO:0000256" key="8">
    <source>
        <dbReference type="ARBA" id="ARBA00022989"/>
    </source>
</evidence>
<keyword evidence="10 12" id="KW-0472">Membrane</keyword>
<feature type="transmembrane region" description="Helical" evidence="12">
    <location>
        <begin position="1113"/>
        <end position="1139"/>
    </location>
</feature>
<reference evidence="14" key="1">
    <citation type="journal article" date="2024" name="Gigascience">
        <title>Chromosome-level genome of the poultry shaft louse Menopon gallinae provides insight into the host-switching and adaptive evolution of parasitic lice.</title>
        <authorList>
            <person name="Xu Y."/>
            <person name="Ma L."/>
            <person name="Liu S."/>
            <person name="Liang Y."/>
            <person name="Liu Q."/>
            <person name="He Z."/>
            <person name="Tian L."/>
            <person name="Duan Y."/>
            <person name="Cai W."/>
            <person name="Li H."/>
            <person name="Song F."/>
        </authorList>
    </citation>
    <scope>NUCLEOTIDE SEQUENCE</scope>
    <source>
        <strain evidence="14">Cailab_2023a</strain>
    </source>
</reference>
<feature type="transmembrane region" description="Helical" evidence="12">
    <location>
        <begin position="1680"/>
        <end position="1701"/>
    </location>
</feature>
<evidence type="ECO:0000256" key="1">
    <source>
        <dbReference type="ARBA" id="ARBA00004141"/>
    </source>
</evidence>
<feature type="domain" description="Cyclic nucleotide-binding" evidence="13">
    <location>
        <begin position="1312"/>
        <end position="1411"/>
    </location>
</feature>
<evidence type="ECO:0000256" key="4">
    <source>
        <dbReference type="ARBA" id="ARBA00022692"/>
    </source>
</evidence>
<feature type="transmembrane region" description="Helical" evidence="12">
    <location>
        <begin position="189"/>
        <end position="215"/>
    </location>
</feature>
<dbReference type="InterPro" id="IPR013099">
    <property type="entry name" value="K_chnl_dom"/>
</dbReference>